<evidence type="ECO:0000259" key="2">
    <source>
        <dbReference type="Pfam" id="PF18932"/>
    </source>
</evidence>
<evidence type="ECO:0000313" key="3">
    <source>
        <dbReference type="EMBL" id="WOZ57467.1"/>
    </source>
</evidence>
<accession>A0AAX4G6G3</accession>
<feature type="region of interest" description="Disordered" evidence="1">
    <location>
        <begin position="1"/>
        <end position="24"/>
    </location>
</feature>
<evidence type="ECO:0000313" key="4">
    <source>
        <dbReference type="Proteomes" id="UP001305174"/>
    </source>
</evidence>
<protein>
    <submittedName>
        <fullName evidence="3">DUF5681 domain-containing protein</fullName>
    </submittedName>
</protein>
<keyword evidence="4" id="KW-1185">Reference proteome</keyword>
<dbReference type="InterPro" id="IPR043736">
    <property type="entry name" value="DUF5681"/>
</dbReference>
<reference evidence="4" key="1">
    <citation type="submission" date="2024-05" db="EMBL/GenBank/DDBJ databases">
        <authorList>
            <person name="Tikunov A.Y."/>
            <person name="Morozova V.V."/>
            <person name="Kozlova Y.N."/>
            <person name="Tikunova N.V."/>
            <person name="Babkin I.V."/>
        </authorList>
    </citation>
    <scope>NUCLEOTIDE SEQUENCE [LARGE SCALE GENOMIC DNA]</scope>
</reference>
<name>A0AAX4G6G3_9CAUD</name>
<feature type="domain" description="DUF5681" evidence="2">
    <location>
        <begin position="3"/>
        <end position="39"/>
    </location>
</feature>
<dbReference type="EMBL" id="OR575930">
    <property type="protein sequence ID" value="WOZ57467.1"/>
    <property type="molecule type" value="Genomic_DNA"/>
</dbReference>
<dbReference type="Pfam" id="PF18932">
    <property type="entry name" value="DUF5681"/>
    <property type="match status" value="1"/>
</dbReference>
<organism evidence="3 4">
    <name type="scientific">Pseudomonas phage vB_PseuGesM_254</name>
    <dbReference type="NCBI Taxonomy" id="3092638"/>
    <lineage>
        <taxon>Viruses</taxon>
        <taxon>Duplodnaviria</taxon>
        <taxon>Heunggongvirae</taxon>
        <taxon>Uroviricota</taxon>
        <taxon>Caudoviricetes</taxon>
        <taxon>Vandenendeviridae</taxon>
        <taxon>Chemalvirus</taxon>
        <taxon>Chemalvirus PseuGes254</taxon>
    </lineage>
</organism>
<evidence type="ECO:0000256" key="1">
    <source>
        <dbReference type="SAM" id="MobiDB-lite"/>
    </source>
</evidence>
<dbReference type="Proteomes" id="UP001305174">
    <property type="component" value="Segment"/>
</dbReference>
<proteinExistence type="predicted"/>
<feature type="region of interest" description="Disordered" evidence="1">
    <location>
        <begin position="85"/>
        <end position="110"/>
    </location>
</feature>
<sequence length="110" mass="12112">MTTQFQKGKSGNPRGRPVGSIDSTPAELRAILSKLKKITPEAVELMIDAMQDPEMGKVANLKYAEKIFAMYMTALKEADRMRAAKNGTTDDDDETHQPAVVLSLQMGNKK</sequence>